<dbReference type="PROSITE" id="PS50980">
    <property type="entry name" value="COA_CT_NTER"/>
    <property type="match status" value="1"/>
</dbReference>
<dbReference type="FunFam" id="3.90.226.10:FF:000017">
    <property type="entry name" value="Propionyl-CoA carboxylase subunit beta 5"/>
    <property type="match status" value="1"/>
</dbReference>
<dbReference type="InterPro" id="IPR011763">
    <property type="entry name" value="COA_CT_C"/>
</dbReference>
<dbReference type="Gene3D" id="3.90.226.10">
    <property type="entry name" value="2-enoyl-CoA Hydratase, Chain A, domain 1"/>
    <property type="match status" value="3"/>
</dbReference>
<dbReference type="Ensembl" id="ENSPSNT00000019158.1">
    <property type="protein sequence ID" value="ENSPSNP00000016992.1"/>
    <property type="gene ID" value="ENSPSNG00000012206.1"/>
</dbReference>
<dbReference type="PROSITE" id="PS50989">
    <property type="entry name" value="COA_CT_CTER"/>
    <property type="match status" value="1"/>
</dbReference>
<evidence type="ECO:0000259" key="10">
    <source>
        <dbReference type="PROSITE" id="PS50989"/>
    </source>
</evidence>
<feature type="domain" description="CoA carboxyltransferase C-terminal" evidence="10">
    <location>
        <begin position="239"/>
        <end position="478"/>
    </location>
</feature>
<evidence type="ECO:0000256" key="4">
    <source>
        <dbReference type="ARBA" id="ARBA00038567"/>
    </source>
</evidence>
<reference evidence="11" key="3">
    <citation type="submission" date="2025-09" db="UniProtKB">
        <authorList>
            <consortium name="Ensembl"/>
        </authorList>
    </citation>
    <scope>IDENTIFICATION</scope>
</reference>
<comment type="catalytic activity">
    <reaction evidence="7">
        <text>butanoyl-CoA + hydrogencarbonate + ATP = (2S)-ethylmalonyl-CoA + ADP + phosphate + H(+)</text>
        <dbReference type="Rhea" id="RHEA:59520"/>
        <dbReference type="ChEBI" id="CHEBI:15378"/>
        <dbReference type="ChEBI" id="CHEBI:17544"/>
        <dbReference type="ChEBI" id="CHEBI:30616"/>
        <dbReference type="ChEBI" id="CHEBI:43474"/>
        <dbReference type="ChEBI" id="CHEBI:57371"/>
        <dbReference type="ChEBI" id="CHEBI:60909"/>
        <dbReference type="ChEBI" id="CHEBI:456216"/>
    </reaction>
    <physiologicalReaction direction="left-to-right" evidence="7">
        <dbReference type="Rhea" id="RHEA:59521"/>
    </physiologicalReaction>
</comment>
<dbReference type="InterPro" id="IPR034733">
    <property type="entry name" value="AcCoA_carboxyl_beta"/>
</dbReference>
<keyword evidence="3" id="KW-0436">Ligase</keyword>
<evidence type="ECO:0000256" key="2">
    <source>
        <dbReference type="ARBA" id="ARBA00013050"/>
    </source>
</evidence>
<evidence type="ECO:0000256" key="1">
    <source>
        <dbReference type="ARBA" id="ARBA00005060"/>
    </source>
</evidence>
<comment type="catalytic activity">
    <reaction evidence="8">
        <text>propanoyl-CoA + hydrogencarbonate + ATP = (S)-methylmalonyl-CoA + ADP + phosphate + H(+)</text>
        <dbReference type="Rhea" id="RHEA:23720"/>
        <dbReference type="ChEBI" id="CHEBI:15378"/>
        <dbReference type="ChEBI" id="CHEBI:17544"/>
        <dbReference type="ChEBI" id="CHEBI:30616"/>
        <dbReference type="ChEBI" id="CHEBI:43474"/>
        <dbReference type="ChEBI" id="CHEBI:57327"/>
        <dbReference type="ChEBI" id="CHEBI:57392"/>
        <dbReference type="ChEBI" id="CHEBI:456216"/>
        <dbReference type="EC" id="6.4.1.3"/>
    </reaction>
    <physiologicalReaction direction="left-to-right" evidence="8">
        <dbReference type="Rhea" id="RHEA:23721"/>
    </physiologicalReaction>
</comment>
<evidence type="ECO:0000313" key="12">
    <source>
        <dbReference type="Proteomes" id="UP000694554"/>
    </source>
</evidence>
<proteinExistence type="predicted"/>
<reference evidence="11" key="1">
    <citation type="submission" date="2019-08" db="EMBL/GenBank/DDBJ databases">
        <title>Phocoena sinus (Vaquita) genome, mPhoSin1, primary haplotype.</title>
        <authorList>
            <person name="Morin P."/>
            <person name="Mountcastle J."/>
            <person name="Fungtammasan C."/>
            <person name="Rhie A."/>
            <person name="Rojas-Bracho L."/>
            <person name="Smith C.R."/>
            <person name="Taylor B.L."/>
            <person name="Gulland F.M.D."/>
            <person name="Musser W."/>
            <person name="Houck M."/>
            <person name="Haase B."/>
            <person name="Paez S."/>
            <person name="Howe K."/>
            <person name="Torrance J."/>
            <person name="Formenti G."/>
            <person name="Phillippy A."/>
            <person name="Ryder O."/>
            <person name="Jarvis E.D."/>
            <person name="Fedrigo O."/>
        </authorList>
    </citation>
    <scope>NUCLEOTIDE SEQUENCE [LARGE SCALE GENOMIC DNA]</scope>
</reference>
<feature type="domain" description="CoA carboxyltransferase N-terminal" evidence="9">
    <location>
        <begin position="1"/>
        <end position="235"/>
    </location>
</feature>
<evidence type="ECO:0000259" key="9">
    <source>
        <dbReference type="PROSITE" id="PS50980"/>
    </source>
</evidence>
<dbReference type="AlphaFoldDB" id="A0A8C9BZ06"/>
<evidence type="ECO:0000256" key="8">
    <source>
        <dbReference type="ARBA" id="ARBA00049495"/>
    </source>
</evidence>
<evidence type="ECO:0000256" key="7">
    <source>
        <dbReference type="ARBA" id="ARBA00048208"/>
    </source>
</evidence>
<organism evidence="11 12">
    <name type="scientific">Phocoena sinus</name>
    <name type="common">Vaquita</name>
    <dbReference type="NCBI Taxonomy" id="42100"/>
    <lineage>
        <taxon>Eukaryota</taxon>
        <taxon>Metazoa</taxon>
        <taxon>Chordata</taxon>
        <taxon>Craniata</taxon>
        <taxon>Vertebrata</taxon>
        <taxon>Euteleostomi</taxon>
        <taxon>Mammalia</taxon>
        <taxon>Eutheria</taxon>
        <taxon>Laurasiatheria</taxon>
        <taxon>Artiodactyla</taxon>
        <taxon>Whippomorpha</taxon>
        <taxon>Cetacea</taxon>
        <taxon>Odontoceti</taxon>
        <taxon>Phocoenidae</taxon>
        <taxon>Phocoena</taxon>
    </lineage>
</organism>
<protein>
    <recommendedName>
        <fullName evidence="5">Propionyl-CoA carboxylase beta chain, mitochondrial</fullName>
        <ecNumber evidence="2">6.4.1.3</ecNumber>
    </recommendedName>
    <alternativeName>
        <fullName evidence="6">Propanoyl-CoA:carbon dioxide ligase subunit beta</fullName>
    </alternativeName>
</protein>
<evidence type="ECO:0000313" key="11">
    <source>
        <dbReference type="Ensembl" id="ENSPSNP00000016992.1"/>
    </source>
</evidence>
<dbReference type="InterPro" id="IPR029045">
    <property type="entry name" value="ClpP/crotonase-like_dom_sf"/>
</dbReference>
<evidence type="ECO:0000256" key="3">
    <source>
        <dbReference type="ARBA" id="ARBA00022598"/>
    </source>
</evidence>
<dbReference type="PANTHER" id="PTHR43842:SF2">
    <property type="entry name" value="PROPIONYL-COA CARBOXYLASE BETA CHAIN, MITOCHONDRIAL"/>
    <property type="match status" value="1"/>
</dbReference>
<comment type="subunit">
    <text evidence="4">The holoenzyme is a dodecamer composed of 6 PCCA/alpha subunits and 6 PCCB/beta subunits.</text>
</comment>
<name>A0A8C9BZ06_PHOSS</name>
<evidence type="ECO:0000256" key="6">
    <source>
        <dbReference type="ARBA" id="ARBA00042797"/>
    </source>
</evidence>
<dbReference type="GeneTree" id="ENSGT00940000157741"/>
<reference evidence="11" key="2">
    <citation type="submission" date="2025-08" db="UniProtKB">
        <authorList>
            <consortium name="Ensembl"/>
        </authorList>
    </citation>
    <scope>IDENTIFICATION</scope>
</reference>
<dbReference type="EC" id="6.4.1.3" evidence="2"/>
<dbReference type="InterPro" id="IPR011762">
    <property type="entry name" value="COA_CT_N"/>
</dbReference>
<gene>
    <name evidence="11" type="primary">PCCB</name>
</gene>
<keyword evidence="12" id="KW-1185">Reference proteome</keyword>
<dbReference type="InterPro" id="IPR051047">
    <property type="entry name" value="AccD/PCCB"/>
</dbReference>
<evidence type="ECO:0000256" key="5">
    <source>
        <dbReference type="ARBA" id="ARBA00041138"/>
    </source>
</evidence>
<dbReference type="PANTHER" id="PTHR43842">
    <property type="entry name" value="PROPIONYL-COA CARBOXYLASE BETA CHAIN"/>
    <property type="match status" value="1"/>
</dbReference>
<dbReference type="GO" id="GO:0004658">
    <property type="term" value="F:propionyl-CoA carboxylase activity"/>
    <property type="evidence" value="ECO:0007669"/>
    <property type="project" value="UniProtKB-EC"/>
</dbReference>
<sequence>MAAAAAVRMAAPGIRLSAVVRSLRAAVRSVCTQPVSVNERIENKRQAALLGGGQRRIDAQHKRGKLTARERISLLLDPGSFVESDMFVEHRCADFGMAADKNKFPGDSVVTGRGRINGRLVYVFSQRNVTASGVIPQISLIMGPCAGGAVYSPALTDFTFMVKDTSYLFITGPDVVKSVTNEDVTQEELGGARTHTTMSGVAHRAFENDVDALCNLREFFNYLPLSNQDPAPVRECHDPSDRLVPELDTIVPLESTKAYNMVDIIHSVVDEREFFEIMPSYAKNIIVGFARMNGRTVGIVGNQPKVASGCLDINSSVKGARFVRFCDAFNIPLITFVDVPGFLPGTAQEYGGIIRHGAKLLYAFAEATVPKVTVITRKAYGGAYDVMSSKHLCGDTNYAWPTAEIAVMGAKGAVEIIFKGHENVEAAQAEYIEKFANPFPAAVRGFVDDIIQPSSTRARICCDLDVLASKKVQRPWRKHANIPL</sequence>
<accession>A0A8C9BZ06</accession>
<dbReference type="Proteomes" id="UP000694554">
    <property type="component" value="Chromosome 4"/>
</dbReference>
<dbReference type="Pfam" id="PF01039">
    <property type="entry name" value="Carboxyl_trans"/>
    <property type="match status" value="1"/>
</dbReference>
<dbReference type="GO" id="GO:0005739">
    <property type="term" value="C:mitochondrion"/>
    <property type="evidence" value="ECO:0007669"/>
    <property type="project" value="TreeGrafter"/>
</dbReference>
<comment type="pathway">
    <text evidence="1">Metabolic intermediate metabolism; propanoyl-CoA degradation; succinyl-CoA from propanoyl-CoA: step 1/3.</text>
</comment>
<dbReference type="SUPFAM" id="SSF52096">
    <property type="entry name" value="ClpP/crotonase"/>
    <property type="match status" value="2"/>
</dbReference>